<gene>
    <name evidence="8" type="ORF">LWI28_015813</name>
</gene>
<dbReference type="InterPro" id="IPR057993">
    <property type="entry name" value="HD-Zip_IV_C"/>
</dbReference>
<accession>A0AAD5NJT9</accession>
<dbReference type="GO" id="GO:0003677">
    <property type="term" value="F:DNA binding"/>
    <property type="evidence" value="ECO:0007669"/>
    <property type="project" value="UniProtKB-KW"/>
</dbReference>
<dbReference type="PROSITE" id="PS50848">
    <property type="entry name" value="START"/>
    <property type="match status" value="1"/>
</dbReference>
<dbReference type="EMBL" id="JAJSOW010000106">
    <property type="protein sequence ID" value="KAI9161262.1"/>
    <property type="molecule type" value="Genomic_DNA"/>
</dbReference>
<dbReference type="PANTHER" id="PTHR45654:SF107">
    <property type="entry name" value="HOMEOBOX-LEUCINE ZIPPER PROTEIN ANTHOCYANINLESS 2-LIKE ISOFORM X1"/>
    <property type="match status" value="1"/>
</dbReference>
<dbReference type="SUPFAM" id="SSF55961">
    <property type="entry name" value="Bet v1-like"/>
    <property type="match status" value="1"/>
</dbReference>
<keyword evidence="5" id="KW-0539">Nucleus</keyword>
<dbReference type="InterPro" id="IPR002913">
    <property type="entry name" value="START_lipid-bd_dom"/>
</dbReference>
<protein>
    <recommendedName>
        <fullName evidence="7">START domain-containing protein</fullName>
    </recommendedName>
</protein>
<proteinExistence type="predicted"/>
<dbReference type="Pfam" id="PF25797">
    <property type="entry name" value="PDF2_C"/>
    <property type="match status" value="1"/>
</dbReference>
<evidence type="ECO:0000256" key="2">
    <source>
        <dbReference type="ARBA" id="ARBA00023125"/>
    </source>
</evidence>
<evidence type="ECO:0000256" key="4">
    <source>
        <dbReference type="ARBA" id="ARBA00023163"/>
    </source>
</evidence>
<sequence>MEGEREIGLQGDHLDPGLQTRNREDGYESRSGRNNNTNNVEAVGSGDDLDANDHQDAHDDDQEPPRKKSHRHTSRQIQTQKERQENMRLRQEHNISRVENDMLKEAMRNQLCTSCGNLVAATGGCGGESKFELDQLRLENARLKEELDMICILANKFLSRPLTSSMSPLFQSINPSSGEGSSSAPPPSMAAGSVMEGNNGGGIPFDTNVFLELAVAAMDQLMKLAQQDTPLWLRTSDERKEVLNQEEYVRVFPPCIGLKPNGFVSEASRESDVVLINSLALVETLMNPKRWAAMFSCIVAGAGIIDVIASSDDETKNGTLQLMYAEFQVPTPFIPVRQVRFLRFCKQHMEGLWSVVDVSIDINRECIYEDAFRTCRRLPSGCVVQDLPNNCSQVTWIEHSEYDERVVHNICRRLVRSGWGFGAQRWVANQQRQCECLAILMSTAEIAEHPLGIGPDGRKSFLALSLRMMYNFFSAVCVSSLSKWDKLRVEGVPEDVRVLTRRSRNEPGGPLVLCCLRPLLFGFQLQSRGFLIL</sequence>
<comment type="caution">
    <text evidence="8">The sequence shown here is derived from an EMBL/GenBank/DDBJ whole genome shotgun (WGS) entry which is preliminary data.</text>
</comment>
<evidence type="ECO:0000256" key="5">
    <source>
        <dbReference type="ARBA" id="ARBA00023242"/>
    </source>
</evidence>
<dbReference type="GO" id="GO:0008289">
    <property type="term" value="F:lipid binding"/>
    <property type="evidence" value="ECO:0007669"/>
    <property type="project" value="InterPro"/>
</dbReference>
<evidence type="ECO:0000313" key="8">
    <source>
        <dbReference type="EMBL" id="KAI9161262.1"/>
    </source>
</evidence>
<evidence type="ECO:0000259" key="7">
    <source>
        <dbReference type="PROSITE" id="PS50848"/>
    </source>
</evidence>
<feature type="region of interest" description="Disordered" evidence="6">
    <location>
        <begin position="169"/>
        <end position="195"/>
    </location>
</feature>
<feature type="compositionally biased region" description="Low complexity" evidence="6">
    <location>
        <begin position="175"/>
        <end position="193"/>
    </location>
</feature>
<reference evidence="8" key="1">
    <citation type="journal article" date="2022" name="Plant J.">
        <title>Strategies of tolerance reflected in two North American maple genomes.</title>
        <authorList>
            <person name="McEvoy S.L."/>
            <person name="Sezen U.U."/>
            <person name="Trouern-Trend A."/>
            <person name="McMahon S.M."/>
            <person name="Schaberg P.G."/>
            <person name="Yang J."/>
            <person name="Wegrzyn J.L."/>
            <person name="Swenson N.G."/>
        </authorList>
    </citation>
    <scope>NUCLEOTIDE SEQUENCE</scope>
    <source>
        <strain evidence="8">91603</strain>
    </source>
</reference>
<keyword evidence="2" id="KW-0238">DNA-binding</keyword>
<evidence type="ECO:0000313" key="9">
    <source>
        <dbReference type="Proteomes" id="UP001064489"/>
    </source>
</evidence>
<keyword evidence="9" id="KW-1185">Reference proteome</keyword>
<evidence type="ECO:0000256" key="1">
    <source>
        <dbReference type="ARBA" id="ARBA00023015"/>
    </source>
</evidence>
<feature type="domain" description="START" evidence="7">
    <location>
        <begin position="203"/>
        <end position="439"/>
    </location>
</feature>
<dbReference type="CDD" id="cd08875">
    <property type="entry name" value="START_ArGLABRA2_like"/>
    <property type="match status" value="1"/>
</dbReference>
<organism evidence="8 9">
    <name type="scientific">Acer negundo</name>
    <name type="common">Box elder</name>
    <dbReference type="NCBI Taxonomy" id="4023"/>
    <lineage>
        <taxon>Eukaryota</taxon>
        <taxon>Viridiplantae</taxon>
        <taxon>Streptophyta</taxon>
        <taxon>Embryophyta</taxon>
        <taxon>Tracheophyta</taxon>
        <taxon>Spermatophyta</taxon>
        <taxon>Magnoliopsida</taxon>
        <taxon>eudicotyledons</taxon>
        <taxon>Gunneridae</taxon>
        <taxon>Pentapetalae</taxon>
        <taxon>rosids</taxon>
        <taxon>malvids</taxon>
        <taxon>Sapindales</taxon>
        <taxon>Sapindaceae</taxon>
        <taxon>Hippocastanoideae</taxon>
        <taxon>Acereae</taxon>
        <taxon>Acer</taxon>
    </lineage>
</organism>
<name>A0AAD5NJT9_ACENE</name>
<dbReference type="Proteomes" id="UP001064489">
    <property type="component" value="Chromosome 2"/>
</dbReference>
<keyword evidence="1" id="KW-0805">Transcription regulation</keyword>
<feature type="region of interest" description="Disordered" evidence="6">
    <location>
        <begin position="1"/>
        <end position="93"/>
    </location>
</feature>
<dbReference type="PANTHER" id="PTHR45654">
    <property type="entry name" value="HOMEOBOX-LEUCINE ZIPPER PROTEIN MERISTEM L1"/>
    <property type="match status" value="1"/>
</dbReference>
<dbReference type="Pfam" id="PF01852">
    <property type="entry name" value="START"/>
    <property type="match status" value="1"/>
</dbReference>
<feature type="compositionally biased region" description="Basic and acidic residues" evidence="6">
    <location>
        <begin position="80"/>
        <end position="93"/>
    </location>
</feature>
<reference evidence="8" key="2">
    <citation type="submission" date="2023-02" db="EMBL/GenBank/DDBJ databases">
        <authorList>
            <person name="Swenson N.G."/>
            <person name="Wegrzyn J.L."/>
            <person name="Mcevoy S.L."/>
        </authorList>
    </citation>
    <scope>NUCLEOTIDE SEQUENCE</scope>
    <source>
        <strain evidence="8">91603</strain>
        <tissue evidence="8">Leaf</tissue>
    </source>
</reference>
<dbReference type="SMART" id="SM00234">
    <property type="entry name" value="START"/>
    <property type="match status" value="1"/>
</dbReference>
<evidence type="ECO:0000256" key="3">
    <source>
        <dbReference type="ARBA" id="ARBA00023155"/>
    </source>
</evidence>
<dbReference type="AlphaFoldDB" id="A0AAD5NJT9"/>
<feature type="compositionally biased region" description="Basic and acidic residues" evidence="6">
    <location>
        <begin position="1"/>
        <end position="31"/>
    </location>
</feature>
<keyword evidence="4" id="KW-0804">Transcription</keyword>
<keyword evidence="3" id="KW-0371">Homeobox</keyword>
<evidence type="ECO:0000256" key="6">
    <source>
        <dbReference type="SAM" id="MobiDB-lite"/>
    </source>
</evidence>
<dbReference type="InterPro" id="IPR042160">
    <property type="entry name" value="HD-Zip_IV"/>
</dbReference>